<proteinExistence type="inferred from homology"/>
<feature type="compositionally biased region" description="Polar residues" evidence="6">
    <location>
        <begin position="521"/>
        <end position="535"/>
    </location>
</feature>
<feature type="domain" description="Anaphase-promoting complex subunit 1 beta-sandwich" evidence="9">
    <location>
        <begin position="1819"/>
        <end position="1898"/>
    </location>
</feature>
<dbReference type="GO" id="GO:0005680">
    <property type="term" value="C:anaphase-promoting complex"/>
    <property type="evidence" value="ECO:0007669"/>
    <property type="project" value="InterPro"/>
</dbReference>
<evidence type="ECO:0000256" key="4">
    <source>
        <dbReference type="ARBA" id="ARBA00022776"/>
    </source>
</evidence>
<evidence type="ECO:0000256" key="1">
    <source>
        <dbReference type="ARBA" id="ARBA00010547"/>
    </source>
</evidence>
<feature type="compositionally biased region" description="Polar residues" evidence="6">
    <location>
        <begin position="99"/>
        <end position="112"/>
    </location>
</feature>
<reference evidence="10" key="1">
    <citation type="journal article" date="2020" name="Stud. Mycol.">
        <title>101 Dothideomycetes genomes: a test case for predicting lifestyles and emergence of pathogens.</title>
        <authorList>
            <person name="Haridas S."/>
            <person name="Albert R."/>
            <person name="Binder M."/>
            <person name="Bloem J."/>
            <person name="Labutti K."/>
            <person name="Salamov A."/>
            <person name="Andreopoulos B."/>
            <person name="Baker S."/>
            <person name="Barry K."/>
            <person name="Bills G."/>
            <person name="Bluhm B."/>
            <person name="Cannon C."/>
            <person name="Castanera R."/>
            <person name="Culley D."/>
            <person name="Daum C."/>
            <person name="Ezra D."/>
            <person name="Gonzalez J."/>
            <person name="Henrissat B."/>
            <person name="Kuo A."/>
            <person name="Liang C."/>
            <person name="Lipzen A."/>
            <person name="Lutzoni F."/>
            <person name="Magnuson J."/>
            <person name="Mondo S."/>
            <person name="Nolan M."/>
            <person name="Ohm R."/>
            <person name="Pangilinan J."/>
            <person name="Park H.-J."/>
            <person name="Ramirez L."/>
            <person name="Alfaro M."/>
            <person name="Sun H."/>
            <person name="Tritt A."/>
            <person name="Yoshinaga Y."/>
            <person name="Zwiers L.-H."/>
            <person name="Turgeon B."/>
            <person name="Goodwin S."/>
            <person name="Spatafora J."/>
            <person name="Crous P."/>
            <person name="Grigoriev I."/>
        </authorList>
    </citation>
    <scope>NUCLEOTIDE SEQUENCE</scope>
    <source>
        <strain evidence="10">Tuck. ex Michener</strain>
    </source>
</reference>
<dbReference type="InterPro" id="IPR049255">
    <property type="entry name" value="Apc1_N"/>
</dbReference>
<evidence type="ECO:0000256" key="5">
    <source>
        <dbReference type="ARBA" id="ARBA00023306"/>
    </source>
</evidence>
<dbReference type="Pfam" id="PF21282">
    <property type="entry name" value="APC1_3rd"/>
    <property type="match status" value="1"/>
</dbReference>
<dbReference type="EMBL" id="ML991780">
    <property type="protein sequence ID" value="KAF2237399.1"/>
    <property type="molecule type" value="Genomic_DNA"/>
</dbReference>
<evidence type="ECO:0000256" key="3">
    <source>
        <dbReference type="ARBA" id="ARBA00022737"/>
    </source>
</evidence>
<dbReference type="FunFam" id="1.25.10.10:FF:000435">
    <property type="entry name" value="Ubiquitin ligase subunit"/>
    <property type="match status" value="1"/>
</dbReference>
<dbReference type="GO" id="GO:0070979">
    <property type="term" value="P:protein K11-linked ubiquitination"/>
    <property type="evidence" value="ECO:0007669"/>
    <property type="project" value="TreeGrafter"/>
</dbReference>
<dbReference type="InterPro" id="IPR024990">
    <property type="entry name" value="Apc1"/>
</dbReference>
<dbReference type="GO" id="GO:0051301">
    <property type="term" value="P:cell division"/>
    <property type="evidence" value="ECO:0007669"/>
    <property type="project" value="UniProtKB-KW"/>
</dbReference>
<keyword evidence="4" id="KW-0498">Mitosis</keyword>
<dbReference type="Pfam" id="PF20518">
    <property type="entry name" value="Apc1_MidN"/>
    <property type="match status" value="1"/>
</dbReference>
<dbReference type="Pfam" id="PF12859">
    <property type="entry name" value="ANAPC1"/>
    <property type="match status" value="1"/>
</dbReference>
<evidence type="ECO:0000259" key="8">
    <source>
        <dbReference type="Pfam" id="PF20518"/>
    </source>
</evidence>
<feature type="compositionally biased region" description="Low complexity" evidence="6">
    <location>
        <begin position="486"/>
        <end position="498"/>
    </location>
</feature>
<evidence type="ECO:0000259" key="9">
    <source>
        <dbReference type="Pfam" id="PF21282"/>
    </source>
</evidence>
<dbReference type="PANTHER" id="PTHR12827">
    <property type="entry name" value="MEIOTIC CHECKPOINT REGULATOR TSG24 FAMILY MEMBER"/>
    <property type="match status" value="1"/>
</dbReference>
<dbReference type="FunFam" id="1.25.10.10:FF:000400">
    <property type="entry name" value="20S cyclosome subunit (APC1/BimE), putative"/>
    <property type="match status" value="1"/>
</dbReference>
<evidence type="ECO:0000256" key="6">
    <source>
        <dbReference type="SAM" id="MobiDB-lite"/>
    </source>
</evidence>
<dbReference type="Proteomes" id="UP000800092">
    <property type="component" value="Unassembled WGS sequence"/>
</dbReference>
<protein>
    <submittedName>
        <fullName evidence="10">Uncharacterized protein</fullName>
    </submittedName>
</protein>
<feature type="domain" description="Anaphase-promoting complex subunit 1 middle" evidence="8">
    <location>
        <begin position="990"/>
        <end position="1197"/>
    </location>
</feature>
<organism evidence="10 11">
    <name type="scientific">Viridothelium virens</name>
    <name type="common">Speckled blister lichen</name>
    <name type="synonym">Trypethelium virens</name>
    <dbReference type="NCBI Taxonomy" id="1048519"/>
    <lineage>
        <taxon>Eukaryota</taxon>
        <taxon>Fungi</taxon>
        <taxon>Dikarya</taxon>
        <taxon>Ascomycota</taxon>
        <taxon>Pezizomycotina</taxon>
        <taxon>Dothideomycetes</taxon>
        <taxon>Dothideomycetes incertae sedis</taxon>
        <taxon>Trypetheliales</taxon>
        <taxon>Trypetheliaceae</taxon>
        <taxon>Viridothelium</taxon>
    </lineage>
</organism>
<gene>
    <name evidence="10" type="ORF">EV356DRAFT_496182</name>
</gene>
<accession>A0A6A6HHV8</accession>
<dbReference type="InterPro" id="IPR048971">
    <property type="entry name" value="Apc1_3rd"/>
</dbReference>
<feature type="region of interest" description="Disordered" evidence="6">
    <location>
        <begin position="855"/>
        <end position="878"/>
    </location>
</feature>
<evidence type="ECO:0000313" key="11">
    <source>
        <dbReference type="Proteomes" id="UP000800092"/>
    </source>
</evidence>
<feature type="region of interest" description="Disordered" evidence="6">
    <location>
        <begin position="373"/>
        <end position="540"/>
    </location>
</feature>
<dbReference type="InterPro" id="IPR011989">
    <property type="entry name" value="ARM-like"/>
</dbReference>
<dbReference type="OrthoDB" id="26401at2759"/>
<comment type="similarity">
    <text evidence="1">Belongs to the APC1 family.</text>
</comment>
<keyword evidence="3" id="KW-0677">Repeat</keyword>
<keyword evidence="11" id="KW-1185">Reference proteome</keyword>
<feature type="region of interest" description="Disordered" evidence="6">
    <location>
        <begin position="211"/>
        <end position="269"/>
    </location>
</feature>
<sequence>MASVVSLGVHTPSALPFLVAEGILPQDPSPNQYQWRVYGDDEDDINAPKFDEVVFTDDCVVWSRGDVVQKIFKFEVEKQKIHDAVLTWFKSAEVPESGFESNPSSQRASSQIPKKDSALKSTGKGKKPPRKSFTSNYATWRQYEFSSPRPLSGKRVGQAQALVVILRSQAHVFFLSGTSHVVNVPFEVEKALPSPWGLFLQRKLPVKNSPQTALPLPPVPHNSFLAPQLQSSQSSQSSLSTPKPRTSKSPMLQFAGPTTGSTPNVKDNVPRLFTLTDPLTEVGLVVCEASFSDSSNSTFRRRGPKPPYEALSISEEIVFTSTSDEISDVAGPRRDPLIFVVTLNRNAGVYTVWYALHRDSRPLSSLKPTLASSFTESTSKRRSSFNPGAGTGTTTPAIRVRDNARESFAADQRLGEPSISATQRTAPGESASQSQSSQNAEDAFASQVDPDFQGPRNPARESRRISSFISRADLSTGPERSNFVDSSKGQAQSGASSATVGRRGQSLGGQHERKSFGGLSSIRSRASTPGSSSRPSFLDDDLALNDQKGLAPDFLATDFGSLEFQEPLDTLPKQVALVKVQTILMNELGLNFSQSSGVDRNINPDVHVLVVQAPKPKPMDATDNHGIDMYILDRTTQELVVVGLTLTTAPYRAIFLEKNAKQHLKGERHVIVPEFEGVQRFQGCQDIARLRTSAATTILSLCKRESELDICLQNSNLLDNPLRLARNALKLFNPFSLAPSLSPSRREAGLKRTIQPPDILFLRNPHSDGSVDLQDRDGSYHRLQIGLCPRSDVWDRVLKTAQYILPVDEAESIRLFWCAAHNWLMGNKERVTDVESTATCITLFSMFVDRVRSQARKQPGSSQAGVSRHSAEHRRDMSQQFGKTDNSWLLMMASDFQHGKTSNFNEAAWGWAVESAKHPPMSFRSPAKSTRAADSTFLDKNPVIVEAIGLARRFLAEDDWAKAIAARAGWTGPIGGDELKHRHTINSVLVQGLHLVREESKLNVLMKGKGGGQIQLLALFIAQMAHWLGWQSWSWRIGDYYELEGARLSEWAFGDSARTFEALDPPSGEPPSILKWIEDMSAGRTSEAYPTLENLRDSVRPSTINLTGSSSSRFPTAKSINPRSQAIISYLTDVELKNVTSFIHVQKMMEYGIDAKVLETLPIGIAAPLREHIIACQASPPTTWSEDLLRLIGREDLHLLAAEKLARQPDTVTVSENSTSVASDMRSICRSDDHHEPRRSPWKETYAISRLIFNEDKRHSEASDILEPYKPSVAECRPNPQWSEAQYLEAQKEVMQWVMVRTIALYPGSAMVHFDSTHPMPTEKFFLPGFSTQCIMKPLNITVSADRVSLTEEKFSWAFFHAGVAKGLSIALDAEGIDTSWIVFNKPAELMNRHAGLLLALGLNGHLRPMAKWLAFKYLTPKHTMTSIGLLLGLSASFLGTTDQLVTRLLSVHVTRMLPDGAAELNVSPMTQTAGLMGIGLLYYDTQHRRMSEIMLSEIRHIEFEDPMSGSPDVLRDESYRLAAGFALGLINLAQGRDLRGLHNMGLVDRLLEVVKEDKPRDAIHIIDQATAGATIAIGLIFMRTGDAALARKIGVPDTLPQFETIRPDQFLLRTLAKHLIMWNNIRADRQWVKQNILEEYKSMTDLSTIYSLKSDHMPFFNILAGLLWSISLKYAGSGDIKVRDFLVGYLDQFIRLCKLPALHYDARLARTTVRNCQDLLGLAAATVMAGRGDLIVFRRLRLLHGRVHADTPYGSHLAAHLALGALFLGSGRYTFGTSKLATAALICAFYPLFPNNVLDNRGHLQAFRHFWVFAAEARCLVIRDVDTHRAIPLPIIVIQRSGTTLHLNAPILLPELDTIAQVRTNSPHYWQVTLDFAANPEHLAGFRRNQTVFVRRRPAGEVHGSAFHNALVALNDAQSAQGAKQMWDYIFELPVFASSKRFSVVAFDRAEWGSVLPTDPHSSVNLEMKGTVVDTRLSLSRSVDGWERDELIQLRMLFTWAEKMMVEEGGRLRWLGREVVQGLKAKVAMRVKELESES</sequence>
<dbReference type="GO" id="GO:0031145">
    <property type="term" value="P:anaphase-promoting complex-dependent catabolic process"/>
    <property type="evidence" value="ECO:0007669"/>
    <property type="project" value="TreeGrafter"/>
</dbReference>
<evidence type="ECO:0000259" key="7">
    <source>
        <dbReference type="Pfam" id="PF12859"/>
    </source>
</evidence>
<dbReference type="PANTHER" id="PTHR12827:SF3">
    <property type="entry name" value="ANAPHASE-PROMOTING COMPLEX SUBUNIT 1"/>
    <property type="match status" value="1"/>
</dbReference>
<dbReference type="GO" id="GO:0007091">
    <property type="term" value="P:metaphase/anaphase transition of mitotic cell cycle"/>
    <property type="evidence" value="ECO:0007669"/>
    <property type="project" value="TreeGrafter"/>
</dbReference>
<name>A0A6A6HHV8_VIRVR</name>
<evidence type="ECO:0000256" key="2">
    <source>
        <dbReference type="ARBA" id="ARBA00022618"/>
    </source>
</evidence>
<feature type="domain" description="Anaphase-promoting complex subunit 1 N-terminal" evidence="7">
    <location>
        <begin position="29"/>
        <end position="843"/>
    </location>
</feature>
<keyword evidence="5" id="KW-0131">Cell cycle</keyword>
<dbReference type="Gene3D" id="1.25.10.10">
    <property type="entry name" value="Leucine-rich Repeat Variant"/>
    <property type="match status" value="1"/>
</dbReference>
<feature type="region of interest" description="Disordered" evidence="6">
    <location>
        <begin position="95"/>
        <end position="133"/>
    </location>
</feature>
<keyword evidence="2" id="KW-0132">Cell division</keyword>
<dbReference type="InterPro" id="IPR046794">
    <property type="entry name" value="Apc1_MidN"/>
</dbReference>
<evidence type="ECO:0000313" key="10">
    <source>
        <dbReference type="EMBL" id="KAF2237399.1"/>
    </source>
</evidence>
<feature type="compositionally biased region" description="Low complexity" evidence="6">
    <location>
        <begin position="228"/>
        <end position="240"/>
    </location>
</feature>
<feature type="compositionally biased region" description="Polar residues" evidence="6">
    <location>
        <begin position="241"/>
        <end position="265"/>
    </location>
</feature>
<dbReference type="GO" id="GO:0060090">
    <property type="term" value="F:molecular adaptor activity"/>
    <property type="evidence" value="ECO:0007669"/>
    <property type="project" value="TreeGrafter"/>
</dbReference>